<reference evidence="1 2" key="1">
    <citation type="submission" date="2022-08" db="EMBL/GenBank/DDBJ databases">
        <authorList>
            <person name="Li F."/>
        </authorList>
    </citation>
    <scope>NUCLEOTIDE SEQUENCE [LARGE SCALE GENOMIC DNA]</scope>
    <source>
        <strain evidence="1 2">10F1B-8-1</strain>
    </source>
</reference>
<proteinExistence type="predicted"/>
<evidence type="ECO:0000313" key="2">
    <source>
        <dbReference type="Proteomes" id="UP001205337"/>
    </source>
</evidence>
<protein>
    <submittedName>
        <fullName evidence="1">Uncharacterized protein</fullName>
    </submittedName>
</protein>
<accession>A0ABT1ZJ37</accession>
<gene>
    <name evidence="1" type="ORF">NUH29_14215</name>
</gene>
<dbReference type="RefSeq" id="WP_258799902.1">
    <property type="nucleotide sequence ID" value="NZ_JANTHX010000008.1"/>
</dbReference>
<dbReference type="EMBL" id="JANTHX010000008">
    <property type="protein sequence ID" value="MCS0500703.1"/>
    <property type="molecule type" value="Genomic_DNA"/>
</dbReference>
<comment type="caution">
    <text evidence="1">The sequence shown here is derived from an EMBL/GenBank/DDBJ whole genome shotgun (WGS) entry which is preliminary data.</text>
</comment>
<keyword evidence="2" id="KW-1185">Reference proteome</keyword>
<organism evidence="1 2">
    <name type="scientific">Protaetiibacter mangrovi</name>
    <dbReference type="NCBI Taxonomy" id="2970926"/>
    <lineage>
        <taxon>Bacteria</taxon>
        <taxon>Bacillati</taxon>
        <taxon>Actinomycetota</taxon>
        <taxon>Actinomycetes</taxon>
        <taxon>Micrococcales</taxon>
        <taxon>Microbacteriaceae</taxon>
        <taxon>Protaetiibacter</taxon>
    </lineage>
</organism>
<evidence type="ECO:0000313" key="1">
    <source>
        <dbReference type="EMBL" id="MCS0500703.1"/>
    </source>
</evidence>
<name>A0ABT1ZJ37_9MICO</name>
<dbReference type="Proteomes" id="UP001205337">
    <property type="component" value="Unassembled WGS sequence"/>
</dbReference>
<sequence length="197" mass="19525">MTVHPSSRAQRMRVLAVVGVVGIAGFGAAVGSTAAAWVDEVPFGADASATSLDIWVRFSDSADWVDVGLPGDPDTLVVPLHLGDIAAATPDTSYLGDVFICNAGSADGTLVATDAYEVDAGGVRGDYLVPAGGIVASGVPVGTVIPAGSCPASPAGGGVPTDPPDDVVGTIALTTVDDFTGLYGVQTTVVLELTVQG</sequence>